<evidence type="ECO:0000256" key="4">
    <source>
        <dbReference type="ARBA" id="ARBA00022741"/>
    </source>
</evidence>
<dbReference type="InterPro" id="IPR027417">
    <property type="entry name" value="P-loop_NTPase"/>
</dbReference>
<dbReference type="GO" id="GO:0016887">
    <property type="term" value="F:ATP hydrolysis activity"/>
    <property type="evidence" value="ECO:0007669"/>
    <property type="project" value="InterPro"/>
</dbReference>
<dbReference type="SUPFAM" id="SSF52540">
    <property type="entry name" value="P-loop containing nucleoside triphosphate hydrolases"/>
    <property type="match status" value="1"/>
</dbReference>
<feature type="transmembrane region" description="Helical" evidence="8">
    <location>
        <begin position="37"/>
        <end position="59"/>
    </location>
</feature>
<dbReference type="Proteomes" id="UP000813420">
    <property type="component" value="Unassembled WGS sequence"/>
</dbReference>
<gene>
    <name evidence="11" type="ORF">K8V39_10500</name>
</gene>
<evidence type="ECO:0000256" key="3">
    <source>
        <dbReference type="ARBA" id="ARBA00022692"/>
    </source>
</evidence>
<comment type="subcellular location">
    <subcellularLocation>
        <location evidence="1">Cell membrane</location>
        <topology evidence="1">Multi-pass membrane protein</topology>
    </subcellularLocation>
</comment>
<dbReference type="PROSITE" id="PS00211">
    <property type="entry name" value="ABC_TRANSPORTER_1"/>
    <property type="match status" value="1"/>
</dbReference>
<accession>A0A9D2VZR3</accession>
<evidence type="ECO:0000256" key="8">
    <source>
        <dbReference type="SAM" id="Phobius"/>
    </source>
</evidence>
<dbReference type="CDD" id="cd03254">
    <property type="entry name" value="ABCC_Glucan_exporter_like"/>
    <property type="match status" value="1"/>
</dbReference>
<dbReference type="PANTHER" id="PTHR43394:SF1">
    <property type="entry name" value="ATP-BINDING CASSETTE SUB-FAMILY B MEMBER 10, MITOCHONDRIAL"/>
    <property type="match status" value="1"/>
</dbReference>
<dbReference type="InterPro" id="IPR011527">
    <property type="entry name" value="ABC1_TM_dom"/>
</dbReference>
<dbReference type="InterPro" id="IPR039421">
    <property type="entry name" value="Type_1_exporter"/>
</dbReference>
<dbReference type="Pfam" id="PF00664">
    <property type="entry name" value="ABC_membrane"/>
    <property type="match status" value="1"/>
</dbReference>
<evidence type="ECO:0000313" key="11">
    <source>
        <dbReference type="EMBL" id="HJH50681.1"/>
    </source>
</evidence>
<dbReference type="PROSITE" id="PS50893">
    <property type="entry name" value="ABC_TRANSPORTER_2"/>
    <property type="match status" value="1"/>
</dbReference>
<evidence type="ECO:0000259" key="9">
    <source>
        <dbReference type="PROSITE" id="PS50893"/>
    </source>
</evidence>
<dbReference type="EMBL" id="DYXE01000086">
    <property type="protein sequence ID" value="HJH50681.1"/>
    <property type="molecule type" value="Genomic_DNA"/>
</dbReference>
<proteinExistence type="predicted"/>
<dbReference type="PANTHER" id="PTHR43394">
    <property type="entry name" value="ATP-DEPENDENT PERMEASE MDL1, MITOCHONDRIAL"/>
    <property type="match status" value="1"/>
</dbReference>
<dbReference type="InterPro" id="IPR003593">
    <property type="entry name" value="AAA+_ATPase"/>
</dbReference>
<feature type="transmembrane region" description="Helical" evidence="8">
    <location>
        <begin position="288"/>
        <end position="312"/>
    </location>
</feature>
<dbReference type="SUPFAM" id="SSF90123">
    <property type="entry name" value="ABC transporter transmembrane region"/>
    <property type="match status" value="1"/>
</dbReference>
<protein>
    <submittedName>
        <fullName evidence="11">ABC transporter ATP-binding protein/permease</fullName>
    </submittedName>
</protein>
<dbReference type="CDD" id="cd18547">
    <property type="entry name" value="ABC_6TM_Tm288_like"/>
    <property type="match status" value="1"/>
</dbReference>
<feature type="transmembrane region" description="Helical" evidence="8">
    <location>
        <begin position="167"/>
        <end position="187"/>
    </location>
</feature>
<dbReference type="InterPro" id="IPR017871">
    <property type="entry name" value="ABC_transporter-like_CS"/>
</dbReference>
<name>A0A9D2VZR3_9FIRM</name>
<dbReference type="GO" id="GO:0005886">
    <property type="term" value="C:plasma membrane"/>
    <property type="evidence" value="ECO:0007669"/>
    <property type="project" value="UniProtKB-SubCell"/>
</dbReference>
<organism evidence="11 12">
    <name type="scientific">Merdimonas faecis</name>
    <dbReference type="NCBI Taxonomy" id="1653435"/>
    <lineage>
        <taxon>Bacteria</taxon>
        <taxon>Bacillati</taxon>
        <taxon>Bacillota</taxon>
        <taxon>Clostridia</taxon>
        <taxon>Lachnospirales</taxon>
        <taxon>Lachnospiraceae</taxon>
        <taxon>Merdimonas</taxon>
    </lineage>
</organism>
<feature type="transmembrane region" description="Helical" evidence="8">
    <location>
        <begin position="193"/>
        <end position="211"/>
    </location>
</feature>
<evidence type="ECO:0000256" key="6">
    <source>
        <dbReference type="ARBA" id="ARBA00022989"/>
    </source>
</evidence>
<evidence type="ECO:0000256" key="2">
    <source>
        <dbReference type="ARBA" id="ARBA00022448"/>
    </source>
</evidence>
<keyword evidence="5 11" id="KW-0067">ATP-binding</keyword>
<dbReference type="Pfam" id="PF00005">
    <property type="entry name" value="ABC_tran"/>
    <property type="match status" value="1"/>
</dbReference>
<reference evidence="11" key="2">
    <citation type="submission" date="2021-09" db="EMBL/GenBank/DDBJ databases">
        <authorList>
            <person name="Gilroy R."/>
        </authorList>
    </citation>
    <scope>NUCLEOTIDE SEQUENCE</scope>
    <source>
        <strain evidence="11">USAMLcec4-12693</strain>
    </source>
</reference>
<dbReference type="Gene3D" id="1.20.1560.10">
    <property type="entry name" value="ABC transporter type 1, transmembrane domain"/>
    <property type="match status" value="1"/>
</dbReference>
<keyword evidence="7 8" id="KW-0472">Membrane</keyword>
<keyword evidence="2" id="KW-0813">Transport</keyword>
<dbReference type="Gene3D" id="3.40.50.300">
    <property type="entry name" value="P-loop containing nucleotide triphosphate hydrolases"/>
    <property type="match status" value="1"/>
</dbReference>
<dbReference type="GO" id="GO:0005524">
    <property type="term" value="F:ATP binding"/>
    <property type="evidence" value="ECO:0007669"/>
    <property type="project" value="UniProtKB-KW"/>
</dbReference>
<keyword evidence="6 8" id="KW-1133">Transmembrane helix</keyword>
<keyword evidence="3 8" id="KW-0812">Transmembrane</keyword>
<reference evidence="11" key="1">
    <citation type="journal article" date="2021" name="PeerJ">
        <title>Extensive microbial diversity within the chicken gut microbiome revealed by metagenomics and culture.</title>
        <authorList>
            <person name="Gilroy R."/>
            <person name="Ravi A."/>
            <person name="Getino M."/>
            <person name="Pursley I."/>
            <person name="Horton D.L."/>
            <person name="Alikhan N.F."/>
            <person name="Baker D."/>
            <person name="Gharbi K."/>
            <person name="Hall N."/>
            <person name="Watson M."/>
            <person name="Adriaenssens E.M."/>
            <person name="Foster-Nyarko E."/>
            <person name="Jarju S."/>
            <person name="Secka A."/>
            <person name="Antonio M."/>
            <person name="Oren A."/>
            <person name="Chaudhuri R.R."/>
            <person name="La Ragione R."/>
            <person name="Hildebrand F."/>
            <person name="Pallen M.J."/>
        </authorList>
    </citation>
    <scope>NUCLEOTIDE SEQUENCE</scope>
    <source>
        <strain evidence="11">USAMLcec4-12693</strain>
    </source>
</reference>
<dbReference type="SMART" id="SM00382">
    <property type="entry name" value="AAA"/>
    <property type="match status" value="1"/>
</dbReference>
<sequence length="605" mass="67533">MAEYENTQYTDEMEFEVPKKSRETVKRLWKSMGRQRIRLMIVAVSVVFYTVLSVAAPVYSAKIVDLLFKEIKAAIETGDIFRVSWEHVGREIMILLLIYTVTGILYMFQSFLMASFAERLSLELRTKISRKLSRLPLSYYDGHQPGEVLSRATNDLDKMAEVMQTGLLKLFTAVGMVAGSLIMMFYFHVGLTLVFLLFTVLAMLSTSFFSAKTLHCAAKRQQAVSLVTRRVEEAYSGRTVIKAFTQEKNSRKDMEEAVEELARTSRKADFMMNVVNPFIRMVNRLGQAVIAVFAGKLLLDGVLSVGVFQAFFQYVYQASEPLTEAAYMINSLRSSIASVERIFQLLDEEEIRKDPSHPAEVLNAEGYVEFCHVKFGYTKEHILMDDISFAVKPGQKIAVVGSTGAGKTTLINLLMRFYEVNGGQILLDGRDTADMTYAGLRGNFGMVLQDTWLFDGTIAENIAYGRPGASREEIIAAAKAARADFFIRTLPKGYDTVIHGDAETISAGQRQLLTIARVMLTDPAVLILDEATSSVDTRTEMEIGRAMSELMQGRTSFVIAHRLSTIVDADLILVMQNGNIIEKGNHHTLLGAGGAYAELYNSQFA</sequence>
<dbReference type="AlphaFoldDB" id="A0A9D2VZR3"/>
<evidence type="ECO:0000256" key="5">
    <source>
        <dbReference type="ARBA" id="ARBA00022840"/>
    </source>
</evidence>
<evidence type="ECO:0000259" key="10">
    <source>
        <dbReference type="PROSITE" id="PS50929"/>
    </source>
</evidence>
<dbReference type="InterPro" id="IPR003439">
    <property type="entry name" value="ABC_transporter-like_ATP-bd"/>
</dbReference>
<feature type="domain" description="ABC transporter" evidence="9">
    <location>
        <begin position="368"/>
        <end position="602"/>
    </location>
</feature>
<comment type="caution">
    <text evidence="11">The sequence shown here is derived from an EMBL/GenBank/DDBJ whole genome shotgun (WGS) entry which is preliminary data.</text>
</comment>
<feature type="transmembrane region" description="Helical" evidence="8">
    <location>
        <begin position="92"/>
        <end position="117"/>
    </location>
</feature>
<evidence type="ECO:0000256" key="1">
    <source>
        <dbReference type="ARBA" id="ARBA00004651"/>
    </source>
</evidence>
<dbReference type="PROSITE" id="PS50929">
    <property type="entry name" value="ABC_TM1F"/>
    <property type="match status" value="1"/>
</dbReference>
<keyword evidence="4" id="KW-0547">Nucleotide-binding</keyword>
<dbReference type="GO" id="GO:0015421">
    <property type="term" value="F:ABC-type oligopeptide transporter activity"/>
    <property type="evidence" value="ECO:0007669"/>
    <property type="project" value="TreeGrafter"/>
</dbReference>
<evidence type="ECO:0000313" key="12">
    <source>
        <dbReference type="Proteomes" id="UP000813420"/>
    </source>
</evidence>
<evidence type="ECO:0000256" key="7">
    <source>
        <dbReference type="ARBA" id="ARBA00023136"/>
    </source>
</evidence>
<dbReference type="FunFam" id="3.40.50.300:FF:000287">
    <property type="entry name" value="Multidrug ABC transporter ATP-binding protein"/>
    <property type="match status" value="1"/>
</dbReference>
<dbReference type="InterPro" id="IPR036640">
    <property type="entry name" value="ABC1_TM_sf"/>
</dbReference>
<dbReference type="RefSeq" id="WP_277272431.1">
    <property type="nucleotide sequence ID" value="NZ_DYXE01000086.1"/>
</dbReference>
<feature type="domain" description="ABC transmembrane type-1" evidence="10">
    <location>
        <begin position="41"/>
        <end position="334"/>
    </location>
</feature>